<comment type="caution">
    <text evidence="1">The sequence shown here is derived from an EMBL/GenBank/DDBJ whole genome shotgun (WGS) entry which is preliminary data.</text>
</comment>
<dbReference type="Proteomes" id="UP000499080">
    <property type="component" value="Unassembled WGS sequence"/>
</dbReference>
<accession>A0A4Y2BY69</accession>
<protein>
    <submittedName>
        <fullName evidence="1">Uncharacterized protein</fullName>
    </submittedName>
</protein>
<dbReference type="AlphaFoldDB" id="A0A4Y2BY69"/>
<dbReference type="EMBL" id="BGPR01237128">
    <property type="protein sequence ID" value="GBL96739.1"/>
    <property type="molecule type" value="Genomic_DNA"/>
</dbReference>
<name>A0A4Y2BY69_ARAVE</name>
<evidence type="ECO:0000313" key="2">
    <source>
        <dbReference type="Proteomes" id="UP000499080"/>
    </source>
</evidence>
<feature type="non-terminal residue" evidence="1">
    <location>
        <position position="77"/>
    </location>
</feature>
<keyword evidence="2" id="KW-1185">Reference proteome</keyword>
<organism evidence="1 2">
    <name type="scientific">Araneus ventricosus</name>
    <name type="common">Orbweaver spider</name>
    <name type="synonym">Epeira ventricosa</name>
    <dbReference type="NCBI Taxonomy" id="182803"/>
    <lineage>
        <taxon>Eukaryota</taxon>
        <taxon>Metazoa</taxon>
        <taxon>Ecdysozoa</taxon>
        <taxon>Arthropoda</taxon>
        <taxon>Chelicerata</taxon>
        <taxon>Arachnida</taxon>
        <taxon>Araneae</taxon>
        <taxon>Araneomorphae</taxon>
        <taxon>Entelegynae</taxon>
        <taxon>Araneoidea</taxon>
        <taxon>Araneidae</taxon>
        <taxon>Araneus</taxon>
    </lineage>
</organism>
<gene>
    <name evidence="1" type="ORF">AVEN_24718_1</name>
</gene>
<proteinExistence type="predicted"/>
<sequence>MFCKRVCYFRLDSNGPLYSFTPEGESGCVLIWGEQGSRYHQSNIVVGHSYRGSGIIGLESLWVITLNFVWFMEEKEL</sequence>
<reference evidence="1 2" key="1">
    <citation type="journal article" date="2019" name="Sci. Rep.">
        <title>Orb-weaving spider Araneus ventricosus genome elucidates the spidroin gene catalogue.</title>
        <authorList>
            <person name="Kono N."/>
            <person name="Nakamura H."/>
            <person name="Ohtoshi R."/>
            <person name="Moran D.A.P."/>
            <person name="Shinohara A."/>
            <person name="Yoshida Y."/>
            <person name="Fujiwara M."/>
            <person name="Mori M."/>
            <person name="Tomita M."/>
            <person name="Arakawa K."/>
        </authorList>
    </citation>
    <scope>NUCLEOTIDE SEQUENCE [LARGE SCALE GENOMIC DNA]</scope>
</reference>
<evidence type="ECO:0000313" key="1">
    <source>
        <dbReference type="EMBL" id="GBL96739.1"/>
    </source>
</evidence>